<dbReference type="InterPro" id="IPR022742">
    <property type="entry name" value="Hydrolase_4"/>
</dbReference>
<feature type="domain" description="Serine aminopeptidase S33" evidence="1">
    <location>
        <begin position="24"/>
        <end position="140"/>
    </location>
</feature>
<dbReference type="InterPro" id="IPR029058">
    <property type="entry name" value="AB_hydrolase_fold"/>
</dbReference>
<dbReference type="SUPFAM" id="SSF53474">
    <property type="entry name" value="alpha/beta-Hydrolases"/>
    <property type="match status" value="1"/>
</dbReference>
<dbReference type="Gene3D" id="3.40.50.1820">
    <property type="entry name" value="alpha/beta hydrolase"/>
    <property type="match status" value="1"/>
</dbReference>
<dbReference type="PANTHER" id="PTHR42886">
    <property type="entry name" value="RE40534P-RELATED"/>
    <property type="match status" value="1"/>
</dbReference>
<comment type="caution">
    <text evidence="2">The sequence shown here is derived from an EMBL/GenBank/DDBJ whole genome shotgun (WGS) entry which is preliminary data.</text>
</comment>
<organism evidence="2 3">
    <name type="scientific">Candidatus Komeilibacteria bacterium CG11_big_fil_rev_8_21_14_0_20_36_20</name>
    <dbReference type="NCBI Taxonomy" id="1974477"/>
    <lineage>
        <taxon>Bacteria</taxon>
        <taxon>Candidatus Komeiliibacteriota</taxon>
    </lineage>
</organism>
<name>A0A2H0NC06_9BACT</name>
<sequence length="254" mass="29471">MQKTFIKNRDNKKISVLIDEVKNSRGLAFVMHGFGGFKEQKHIELMAQSFYNSDYTTIRFDTTHTIGESEGNMEEANLTNYYEDLEDVIKWSKGQTWYQEPFCLAAHSLGGICIILYALKYFKEIKALAPISTVVSGKITLDDFKSEDTAEWEKTGWAIQESHSKLGVVKKMRWLQFKQDILQYDVLPQVGQLKIPILLITGENDQCLDSQKLLFDHLATQKELHIIKGAKHTIREEKQLKEFKDIFDKWIEKL</sequence>
<dbReference type="EMBL" id="PCWQ01000013">
    <property type="protein sequence ID" value="PIR06428.1"/>
    <property type="molecule type" value="Genomic_DNA"/>
</dbReference>
<gene>
    <name evidence="2" type="ORF">COV55_04040</name>
</gene>
<accession>A0A2H0NC06</accession>
<dbReference type="Proteomes" id="UP000230564">
    <property type="component" value="Unassembled WGS sequence"/>
</dbReference>
<evidence type="ECO:0000259" key="1">
    <source>
        <dbReference type="Pfam" id="PF12146"/>
    </source>
</evidence>
<evidence type="ECO:0000313" key="2">
    <source>
        <dbReference type="EMBL" id="PIR06428.1"/>
    </source>
</evidence>
<reference evidence="2 3" key="1">
    <citation type="submission" date="2017-09" db="EMBL/GenBank/DDBJ databases">
        <title>Depth-based differentiation of microbial function through sediment-hosted aquifers and enrichment of novel symbionts in the deep terrestrial subsurface.</title>
        <authorList>
            <person name="Probst A.J."/>
            <person name="Ladd B."/>
            <person name="Jarett J.K."/>
            <person name="Geller-Mcgrath D.E."/>
            <person name="Sieber C.M."/>
            <person name="Emerson J.B."/>
            <person name="Anantharaman K."/>
            <person name="Thomas B.C."/>
            <person name="Malmstrom R."/>
            <person name="Stieglmeier M."/>
            <person name="Klingl A."/>
            <person name="Woyke T."/>
            <person name="Ryan C.M."/>
            <person name="Banfield J.F."/>
        </authorList>
    </citation>
    <scope>NUCLEOTIDE SEQUENCE [LARGE SCALE GENOMIC DNA]</scope>
    <source>
        <strain evidence="2">CG11_big_fil_rev_8_21_14_0_20_36_20</strain>
    </source>
</reference>
<evidence type="ECO:0000313" key="3">
    <source>
        <dbReference type="Proteomes" id="UP000230564"/>
    </source>
</evidence>
<dbReference type="PANTHER" id="PTHR42886:SF29">
    <property type="entry name" value="PUMMELIG, ISOFORM A"/>
    <property type="match status" value="1"/>
</dbReference>
<dbReference type="Pfam" id="PF12146">
    <property type="entry name" value="Hydrolase_4"/>
    <property type="match status" value="1"/>
</dbReference>
<proteinExistence type="predicted"/>
<protein>
    <recommendedName>
        <fullName evidence="1">Serine aminopeptidase S33 domain-containing protein</fullName>
    </recommendedName>
</protein>
<dbReference type="AlphaFoldDB" id="A0A2H0NC06"/>